<evidence type="ECO:0000313" key="2">
    <source>
        <dbReference type="Proteomes" id="UP001159363"/>
    </source>
</evidence>
<reference evidence="1 2" key="1">
    <citation type="submission" date="2023-02" db="EMBL/GenBank/DDBJ databases">
        <title>LHISI_Scaffold_Assembly.</title>
        <authorList>
            <person name="Stuart O.P."/>
            <person name="Cleave R."/>
            <person name="Magrath M.J.L."/>
            <person name="Mikheyev A.S."/>
        </authorList>
    </citation>
    <scope>NUCLEOTIDE SEQUENCE [LARGE SCALE GENOMIC DNA]</scope>
    <source>
        <strain evidence="1">Daus_M_001</strain>
        <tissue evidence="1">Leg muscle</tissue>
    </source>
</reference>
<evidence type="ECO:0008006" key="3">
    <source>
        <dbReference type="Google" id="ProtNLM"/>
    </source>
</evidence>
<dbReference type="EMBL" id="JARBHB010000008">
    <property type="protein sequence ID" value="KAJ8876308.1"/>
    <property type="molecule type" value="Genomic_DNA"/>
</dbReference>
<dbReference type="Proteomes" id="UP001159363">
    <property type="component" value="Chromosome 7"/>
</dbReference>
<accession>A0ABQ9GWD7</accession>
<proteinExistence type="predicted"/>
<protein>
    <recommendedName>
        <fullName evidence="3">HAT C-terminal dimerisation domain-containing protein</fullName>
    </recommendedName>
</protein>
<evidence type="ECO:0000313" key="1">
    <source>
        <dbReference type="EMBL" id="KAJ8876308.1"/>
    </source>
</evidence>
<name>A0ABQ9GWD7_9NEOP</name>
<keyword evidence="2" id="KW-1185">Reference proteome</keyword>
<sequence length="422" mass="47625">MLLGANTPLEKADDDSVCTWLQKYIPGRHECESADETTDEKGWCIFIILIRVLTSASGDRLFVGGVTELDNANGTECCRGILSVLAKYNIKYENVVLWGLYLPALNMCVSNVKHAFLNSRKRKHGYRSFLQGKYPENEKNTELFPSPLMTRWNSWFHSVEYIAEYLEDLTDFLTGVDSGVSAKYFTNLNNCECAIIHCSAEFLMEHGTPLIKHILELEGSSYNVSHKLYPLLSDLENNFLLVSRGIFRDKTSTALSKLPTPVKKCQMTENLKNFGLKCATKLQNLREKDSAKPFFSTVGNLYAVRNVVNNPVNEKLFAVAKTLPIVTTVTQKEFLEGYLAFQAQTAKALEEEPNVVVCQVLQGLKNYHTNFVSQALAILWIPASNVDCERGFSTYRQIFSDLCTSLITCNIEIMLTKYFSGR</sequence>
<organism evidence="1 2">
    <name type="scientific">Dryococelus australis</name>
    <dbReference type="NCBI Taxonomy" id="614101"/>
    <lineage>
        <taxon>Eukaryota</taxon>
        <taxon>Metazoa</taxon>
        <taxon>Ecdysozoa</taxon>
        <taxon>Arthropoda</taxon>
        <taxon>Hexapoda</taxon>
        <taxon>Insecta</taxon>
        <taxon>Pterygota</taxon>
        <taxon>Neoptera</taxon>
        <taxon>Polyneoptera</taxon>
        <taxon>Phasmatodea</taxon>
        <taxon>Verophasmatodea</taxon>
        <taxon>Anareolatae</taxon>
        <taxon>Phasmatidae</taxon>
        <taxon>Eurycanthinae</taxon>
        <taxon>Dryococelus</taxon>
    </lineage>
</organism>
<feature type="non-terminal residue" evidence="1">
    <location>
        <position position="422"/>
    </location>
</feature>
<comment type="caution">
    <text evidence="1">The sequence shown here is derived from an EMBL/GenBank/DDBJ whole genome shotgun (WGS) entry which is preliminary data.</text>
</comment>
<gene>
    <name evidence="1" type="ORF">PR048_020753</name>
</gene>